<protein>
    <submittedName>
        <fullName evidence="2">Uncharacterized protein</fullName>
    </submittedName>
</protein>
<evidence type="ECO:0000256" key="1">
    <source>
        <dbReference type="SAM" id="MobiDB-lite"/>
    </source>
</evidence>
<sequence>MKFFRISYLSSPSSTDPVGPEVRLETPSPLRERRGRNVRRQSRSRSRSPLERRQLFPEVQRQEQEELVVERNDFDQMNILEDDLEQRNDGNQLLNQIQLVNVQVPAPAAVQIVSAHRVLQESQDDNNIHDVLSELMPTYVVQAHHLRQRPENITLEWRDEGGLDLEDFPDVDRCIFPSSLSSTNQLNVTY</sequence>
<gene>
    <name evidence="2" type="ORF">JTE90_000883</name>
</gene>
<evidence type="ECO:0000313" key="3">
    <source>
        <dbReference type="Proteomes" id="UP000827092"/>
    </source>
</evidence>
<comment type="caution">
    <text evidence="2">The sequence shown here is derived from an EMBL/GenBank/DDBJ whole genome shotgun (WGS) entry which is preliminary data.</text>
</comment>
<dbReference type="EMBL" id="JAFNEN010000024">
    <property type="protein sequence ID" value="KAG8199790.1"/>
    <property type="molecule type" value="Genomic_DNA"/>
</dbReference>
<feature type="region of interest" description="Disordered" evidence="1">
    <location>
        <begin position="1"/>
        <end position="57"/>
    </location>
</feature>
<feature type="compositionally biased region" description="Basic residues" evidence="1">
    <location>
        <begin position="33"/>
        <end position="46"/>
    </location>
</feature>
<name>A0AAV6VUM6_9ARAC</name>
<organism evidence="2 3">
    <name type="scientific">Oedothorax gibbosus</name>
    <dbReference type="NCBI Taxonomy" id="931172"/>
    <lineage>
        <taxon>Eukaryota</taxon>
        <taxon>Metazoa</taxon>
        <taxon>Ecdysozoa</taxon>
        <taxon>Arthropoda</taxon>
        <taxon>Chelicerata</taxon>
        <taxon>Arachnida</taxon>
        <taxon>Araneae</taxon>
        <taxon>Araneomorphae</taxon>
        <taxon>Entelegynae</taxon>
        <taxon>Araneoidea</taxon>
        <taxon>Linyphiidae</taxon>
        <taxon>Erigoninae</taxon>
        <taxon>Oedothorax</taxon>
    </lineage>
</organism>
<dbReference type="AlphaFoldDB" id="A0AAV6VUM6"/>
<keyword evidence="3" id="KW-1185">Reference proteome</keyword>
<accession>A0AAV6VUM6</accession>
<proteinExistence type="predicted"/>
<feature type="compositionally biased region" description="Basic and acidic residues" evidence="1">
    <location>
        <begin position="48"/>
        <end position="57"/>
    </location>
</feature>
<dbReference type="Proteomes" id="UP000827092">
    <property type="component" value="Unassembled WGS sequence"/>
</dbReference>
<reference evidence="2 3" key="1">
    <citation type="journal article" date="2022" name="Nat. Ecol. Evol.">
        <title>A masculinizing supergene underlies an exaggerated male reproductive morph in a spider.</title>
        <authorList>
            <person name="Hendrickx F."/>
            <person name="De Corte Z."/>
            <person name="Sonet G."/>
            <person name="Van Belleghem S.M."/>
            <person name="Kostlbacher S."/>
            <person name="Vangestel C."/>
        </authorList>
    </citation>
    <scope>NUCLEOTIDE SEQUENCE [LARGE SCALE GENOMIC DNA]</scope>
    <source>
        <strain evidence="2">W744_W776</strain>
    </source>
</reference>
<evidence type="ECO:0000313" key="2">
    <source>
        <dbReference type="EMBL" id="KAG8199790.1"/>
    </source>
</evidence>